<proteinExistence type="predicted"/>
<dbReference type="AlphaFoldDB" id="A0A0E9WM04"/>
<protein>
    <submittedName>
        <fullName evidence="1">Uncharacterized protein</fullName>
    </submittedName>
</protein>
<organism evidence="1">
    <name type="scientific">Anguilla anguilla</name>
    <name type="common">European freshwater eel</name>
    <name type="synonym">Muraena anguilla</name>
    <dbReference type="NCBI Taxonomy" id="7936"/>
    <lineage>
        <taxon>Eukaryota</taxon>
        <taxon>Metazoa</taxon>
        <taxon>Chordata</taxon>
        <taxon>Craniata</taxon>
        <taxon>Vertebrata</taxon>
        <taxon>Euteleostomi</taxon>
        <taxon>Actinopterygii</taxon>
        <taxon>Neopterygii</taxon>
        <taxon>Teleostei</taxon>
        <taxon>Anguilliformes</taxon>
        <taxon>Anguillidae</taxon>
        <taxon>Anguilla</taxon>
    </lineage>
</organism>
<evidence type="ECO:0000313" key="1">
    <source>
        <dbReference type="EMBL" id="JAH91367.1"/>
    </source>
</evidence>
<accession>A0A0E9WM04</accession>
<reference evidence="1" key="1">
    <citation type="submission" date="2014-11" db="EMBL/GenBank/DDBJ databases">
        <authorList>
            <person name="Amaro Gonzalez C."/>
        </authorList>
    </citation>
    <scope>NUCLEOTIDE SEQUENCE</scope>
</reference>
<dbReference type="EMBL" id="GBXM01017210">
    <property type="protein sequence ID" value="JAH91367.1"/>
    <property type="molecule type" value="Transcribed_RNA"/>
</dbReference>
<sequence length="66" mass="7801">MALAFSGTNSHFYEDHLKNKNTHSLYFVMGKLWRPVRLQNSKKITFLQIQARLHHLSSVNEQMLLM</sequence>
<name>A0A0E9WM04_ANGAN</name>
<reference evidence="1" key="2">
    <citation type="journal article" date="2015" name="Fish Shellfish Immunol.">
        <title>Early steps in the European eel (Anguilla anguilla)-Vibrio vulnificus interaction in the gills: Role of the RtxA13 toxin.</title>
        <authorList>
            <person name="Callol A."/>
            <person name="Pajuelo D."/>
            <person name="Ebbesson L."/>
            <person name="Teles M."/>
            <person name="MacKenzie S."/>
            <person name="Amaro C."/>
        </authorList>
    </citation>
    <scope>NUCLEOTIDE SEQUENCE</scope>
</reference>